<dbReference type="Proteomes" id="UP000263326">
    <property type="component" value="Segment"/>
</dbReference>
<evidence type="ECO:0000313" key="2">
    <source>
        <dbReference type="Proteomes" id="UP000263326"/>
    </source>
</evidence>
<accession>A0A384ZX65</accession>
<reference evidence="1 2" key="1">
    <citation type="journal article" date="2018" name="Front. Microbiol.">
        <title>Jumbo Bacteriophages Are Represented Within an Increasing Diversity of Environmental Viruses Infecting the Emerging Phytopathogen, Dickeya solani.</title>
        <authorList>
            <person name="Day A.W."/>
            <person name="Ahn J."/>
            <person name="Salmond G.P.C."/>
        </authorList>
    </citation>
    <scope>NUCLEOTIDE SEQUENCE [LARGE SCALE GENOMIC DNA]</scope>
</reference>
<gene>
    <name evidence="1" type="ORF">JA29_100</name>
</gene>
<sequence>MASQAIYVDALRLTSVGEQAVSTANAGGIVVKPVAFKVGDFTGSQPSAVPSQLLGNELASGQLSFVQIVSENSARFVFDVSIEYKNNEEIKSVGEILIMLEDNRAFGHVVLSNPIMVVPNSAARISLLVHLKQDIQRILDVTMYDYATIPSVATLENLPASDNNQFNAVSVLDLHVNSDGSKSPGTAFRYGPGGYNWGFGEHDRVLSKTIGADFINANTFNTSLKLAQDEIVIVQTISGPGAGACRHFKYRNGQLINQDKAIPFISSATTIAVWKRIVNPIVPTSGIPWPEDNDVPAAWALFRGEGNKLYWGPVAGGNRQTTATLFTPPGKLLFSSLVTTGSTDAITYALSEELDSATDLLLGTSGVLQPRTAYEVRKKEMALSENLPNAMTLDLRQFRLEPSQGHVVLFEAYDFTGDGQTSEFKLGNAPVDDADHVFAVVGNTWQPTTVYKLNNGNRLKFVDSIPSGHKVSLYAARYEERAGWSTRIRVATFKLPYATDTFELPVTPLNKAHVIANMGGLPAHTADFTLVGSTIRFSTQVKANTTVEFTIFENVKSVGSKDTNIEGVIVDVIATPTGYMFKRQGMTPLSVPLFTPDIVAGKGIKIEGVWPFVKIHSIAAMAEAEDPKAIFNIQNRVEDSEEIIIRQRIEFNKGIVITATADFQAQLGPGFAVAIGNEHLEFVLASATPGSDAPEYGRGVKGTGAAGLAVVNPNSTESIAYGNASITQMYDLIRDNHPAGYVEIVAKMRISNAMIGNYGSKLIANLCIKVEPR</sequence>
<name>A0A384ZX65_9CAUD</name>
<dbReference type="EMBL" id="MH460461">
    <property type="protein sequence ID" value="AXG66826.1"/>
    <property type="molecule type" value="Genomic_DNA"/>
</dbReference>
<protein>
    <submittedName>
        <fullName evidence="1">Uncharacterized protein</fullName>
    </submittedName>
</protein>
<keyword evidence="2" id="KW-1185">Reference proteome</keyword>
<organism evidence="1 2">
    <name type="scientific">Dickeya phage vB_DsoM_JA29</name>
    <dbReference type="NCBI Taxonomy" id="2283031"/>
    <lineage>
        <taxon>Viruses</taxon>
        <taxon>Duplodnaviria</taxon>
        <taxon>Heunggongvirae</taxon>
        <taxon>Uroviricota</taxon>
        <taxon>Caudoviricetes</taxon>
        <taxon>Salmondvirus</taxon>
        <taxon>Salmondvirus JA29</taxon>
    </lineage>
</organism>
<evidence type="ECO:0000313" key="1">
    <source>
        <dbReference type="EMBL" id="AXG66826.1"/>
    </source>
</evidence>
<proteinExistence type="predicted"/>